<evidence type="ECO:0000256" key="3">
    <source>
        <dbReference type="ARBA" id="ARBA00022980"/>
    </source>
</evidence>
<dbReference type="Proteomes" id="UP001431209">
    <property type="component" value="Unassembled WGS sequence"/>
</dbReference>
<dbReference type="AlphaFoldDB" id="A0AAW2ZGW6"/>
<evidence type="ECO:0000256" key="2">
    <source>
        <dbReference type="ARBA" id="ARBA00022946"/>
    </source>
</evidence>
<evidence type="ECO:0000256" key="5">
    <source>
        <dbReference type="ARBA" id="ARBA00023274"/>
    </source>
</evidence>
<evidence type="ECO:0000256" key="7">
    <source>
        <dbReference type="ARBA" id="ARBA00035179"/>
    </source>
</evidence>
<dbReference type="PANTHER" id="PTHR28595">
    <property type="entry name" value="39S RIBOSOMAL PROTEIN L54, MITOCHONDRIAL"/>
    <property type="match status" value="1"/>
</dbReference>
<gene>
    <name evidence="8" type="ORF">AKO1_008915</name>
</gene>
<keyword evidence="9" id="KW-1185">Reference proteome</keyword>
<evidence type="ECO:0000256" key="1">
    <source>
        <dbReference type="ARBA" id="ARBA00004173"/>
    </source>
</evidence>
<accession>A0AAW2ZGW6</accession>
<comment type="similarity">
    <text evidence="6">Belongs to the mitochondrion-specific ribosomal protein mL54 family.</text>
</comment>
<comment type="subcellular location">
    <subcellularLocation>
        <location evidence="1">Mitochondrion</location>
    </subcellularLocation>
</comment>
<dbReference type="GO" id="GO:0005762">
    <property type="term" value="C:mitochondrial large ribosomal subunit"/>
    <property type="evidence" value="ECO:0007669"/>
    <property type="project" value="TreeGrafter"/>
</dbReference>
<dbReference type="InterPro" id="IPR013870">
    <property type="entry name" value="Ribosomal_mL54"/>
</dbReference>
<evidence type="ECO:0000313" key="9">
    <source>
        <dbReference type="Proteomes" id="UP001431209"/>
    </source>
</evidence>
<keyword evidence="2" id="KW-0809">Transit peptide</keyword>
<keyword evidence="3 8" id="KW-0689">Ribosomal protein</keyword>
<dbReference type="EMBL" id="JAOPGA020001418">
    <property type="protein sequence ID" value="KAL0488243.1"/>
    <property type="molecule type" value="Genomic_DNA"/>
</dbReference>
<dbReference type="GO" id="GO:0003735">
    <property type="term" value="F:structural constituent of ribosome"/>
    <property type="evidence" value="ECO:0007669"/>
    <property type="project" value="TreeGrafter"/>
</dbReference>
<evidence type="ECO:0000256" key="6">
    <source>
        <dbReference type="ARBA" id="ARBA00033752"/>
    </source>
</evidence>
<keyword evidence="4" id="KW-0496">Mitochondrion</keyword>
<evidence type="ECO:0000313" key="8">
    <source>
        <dbReference type="EMBL" id="KAL0488243.1"/>
    </source>
</evidence>
<dbReference type="PANTHER" id="PTHR28595:SF1">
    <property type="entry name" value="LARGE RIBOSOMAL SUBUNIT PROTEIN ML54"/>
    <property type="match status" value="1"/>
</dbReference>
<comment type="caution">
    <text evidence="8">The sequence shown here is derived from an EMBL/GenBank/DDBJ whole genome shotgun (WGS) entry which is preliminary data.</text>
</comment>
<proteinExistence type="inferred from homology"/>
<name>A0AAW2ZGW6_9EUKA</name>
<reference evidence="8 9" key="1">
    <citation type="submission" date="2024-03" db="EMBL/GenBank/DDBJ databases">
        <title>The Acrasis kona genome and developmental transcriptomes reveal deep origins of eukaryotic multicellular pathways.</title>
        <authorList>
            <person name="Sheikh S."/>
            <person name="Fu C.-J."/>
            <person name="Brown M.W."/>
            <person name="Baldauf S.L."/>
        </authorList>
    </citation>
    <scope>NUCLEOTIDE SEQUENCE [LARGE SCALE GENOMIC DNA]</scope>
    <source>
        <strain evidence="8 9">ATCC MYA-3509</strain>
    </source>
</reference>
<protein>
    <recommendedName>
        <fullName evidence="7">Large ribosomal subunit protein mL54</fullName>
    </recommendedName>
</protein>
<keyword evidence="5" id="KW-0687">Ribonucleoprotein</keyword>
<organism evidence="8 9">
    <name type="scientific">Acrasis kona</name>
    <dbReference type="NCBI Taxonomy" id="1008807"/>
    <lineage>
        <taxon>Eukaryota</taxon>
        <taxon>Discoba</taxon>
        <taxon>Heterolobosea</taxon>
        <taxon>Tetramitia</taxon>
        <taxon>Eutetramitia</taxon>
        <taxon>Acrasidae</taxon>
        <taxon>Acrasis</taxon>
    </lineage>
</organism>
<dbReference type="Pfam" id="PF08561">
    <property type="entry name" value="Ribosomal_L37"/>
    <property type="match status" value="1"/>
</dbReference>
<sequence length="138" mass="15937">MLRRAASRSLSTIQRRSYAIEINIEGWSENRIKEVVKKYYPKAQPGTTGWGQEGHILTGVNILKEGTDPVVKKKEEYPEWIFDLKPDLTLEELLEKQSVATAKGEVLEPRDARRLKKLQKKAIIKEYNMDKKTGVRLK</sequence>
<evidence type="ECO:0000256" key="4">
    <source>
        <dbReference type="ARBA" id="ARBA00023128"/>
    </source>
</evidence>